<feature type="transmembrane region" description="Helical" evidence="9">
    <location>
        <begin position="173"/>
        <end position="193"/>
    </location>
</feature>
<dbReference type="PANTHER" id="PTHR31187">
    <property type="match status" value="1"/>
</dbReference>
<dbReference type="EMBL" id="HBIS01002588">
    <property type="protein sequence ID" value="CAE0608488.1"/>
    <property type="molecule type" value="Transcribed_RNA"/>
</dbReference>
<evidence type="ECO:0000256" key="3">
    <source>
        <dbReference type="ARBA" id="ARBA00022448"/>
    </source>
</evidence>
<feature type="transmembrane region" description="Helical" evidence="9">
    <location>
        <begin position="343"/>
        <end position="366"/>
    </location>
</feature>
<keyword evidence="3 9" id="KW-0813">Transport</keyword>
<name>A0A7S3UAQ2_9CHLO</name>
<evidence type="ECO:0000313" key="10">
    <source>
        <dbReference type="EMBL" id="CAE0608488.1"/>
    </source>
</evidence>
<keyword evidence="4 9" id="KW-0812">Transmembrane</keyword>
<feature type="transmembrane region" description="Helical" evidence="9">
    <location>
        <begin position="483"/>
        <end position="506"/>
    </location>
</feature>
<feature type="transmembrane region" description="Helical" evidence="9">
    <location>
        <begin position="205"/>
        <end position="224"/>
    </location>
</feature>
<keyword evidence="8 9" id="KW-0472">Membrane</keyword>
<dbReference type="NCBIfam" id="TIGR00769">
    <property type="entry name" value="AAA"/>
    <property type="match status" value="1"/>
</dbReference>
<evidence type="ECO:0000256" key="9">
    <source>
        <dbReference type="RuleBase" id="RU363121"/>
    </source>
</evidence>
<dbReference type="InterPro" id="IPR004667">
    <property type="entry name" value="ADP_ATP_car_bac_type"/>
</dbReference>
<reference evidence="10" key="1">
    <citation type="submission" date="2021-01" db="EMBL/GenBank/DDBJ databases">
        <authorList>
            <person name="Corre E."/>
            <person name="Pelletier E."/>
            <person name="Niang G."/>
            <person name="Scheremetjew M."/>
            <person name="Finn R."/>
            <person name="Kale V."/>
            <person name="Holt S."/>
            <person name="Cochrane G."/>
            <person name="Meng A."/>
            <person name="Brown T."/>
            <person name="Cohen L."/>
        </authorList>
    </citation>
    <scope>NUCLEOTIDE SEQUENCE</scope>
    <source>
        <strain evidence="10">CCMP1897</strain>
    </source>
</reference>
<evidence type="ECO:0000256" key="6">
    <source>
        <dbReference type="ARBA" id="ARBA00022840"/>
    </source>
</evidence>
<feature type="transmembrane region" description="Helical" evidence="9">
    <location>
        <begin position="88"/>
        <end position="106"/>
    </location>
</feature>
<proteinExistence type="inferred from homology"/>
<sequence length="541" mass="59111">MERRCWRAPSKARGDGIVQAATFDKGGKGIFKQLLLIQERYLAPLEGLWGKLLPMTTLFFFMTFINAILDSTKDTLVVTAFGGAEQLIFLTVYAALPCSVLFLMLYSKMANRLRSGPLFYATMLPFVGFFALFGAVLFPFQEMLHPSAESWINAIPKGLEGGVAMIQHWTYTLFYVFSELWGDVVLSLLFWGLANETTNVEEARVIYPLFGIGANFAQASAGRLLRWLADHVKAGTTASDADAWALQVKILMTVVVGCSICIGILHQYIRNRAVRTGQAVVAMKPKKKKKLSLKESVEAIISSKEILCLATIAIAQGLAQILFEVTWKGQIRMLYPSPARYSAFMGDVATASGIFTFITMFAAPVLFRTLGWSGTAQITPQVMIMGGWVFFLSSMWALHSGFLHAQGILGPMVTCGAVLFVFGKAAKYSLSKPAEEMVYIGLDEEKRTKGKAAVDVVGSQFGKSSGSLFQQGLLLGLGTLSKALPVLMLSHSAVIVFWIMAIDVLAHHQGHMLSFDEEEVDTDDLACDLKEHGGNPGTASA</sequence>
<feature type="transmembrane region" description="Helical" evidence="9">
    <location>
        <begin position="244"/>
        <end position="265"/>
    </location>
</feature>
<dbReference type="GO" id="GO:0005471">
    <property type="term" value="F:ATP:ADP antiporter activity"/>
    <property type="evidence" value="ECO:0007669"/>
    <property type="project" value="InterPro"/>
</dbReference>
<feature type="transmembrane region" description="Helical" evidence="9">
    <location>
        <begin position="118"/>
        <end position="140"/>
    </location>
</feature>
<feature type="transmembrane region" description="Helical" evidence="9">
    <location>
        <begin position="306"/>
        <end position="323"/>
    </location>
</feature>
<comment type="similarity">
    <text evidence="2 9">Belongs to the ADP/ATP translocase tlc family.</text>
</comment>
<dbReference type="Pfam" id="PF03219">
    <property type="entry name" value="TLC"/>
    <property type="match status" value="1"/>
</dbReference>
<keyword evidence="7 9" id="KW-1133">Transmembrane helix</keyword>
<organism evidence="10">
    <name type="scientific">Picocystis salinarum</name>
    <dbReference type="NCBI Taxonomy" id="88271"/>
    <lineage>
        <taxon>Eukaryota</taxon>
        <taxon>Viridiplantae</taxon>
        <taxon>Chlorophyta</taxon>
        <taxon>Picocystophyceae</taxon>
        <taxon>Picocystales</taxon>
        <taxon>Picocystaceae</taxon>
        <taxon>Picocystis</taxon>
    </lineage>
</organism>
<dbReference type="GO" id="GO:0005524">
    <property type="term" value="F:ATP binding"/>
    <property type="evidence" value="ECO:0007669"/>
    <property type="project" value="UniProtKB-KW"/>
</dbReference>
<keyword evidence="9" id="KW-0150">Chloroplast</keyword>
<feature type="transmembrane region" description="Helical" evidence="9">
    <location>
        <begin position="403"/>
        <end position="422"/>
    </location>
</feature>
<evidence type="ECO:0000256" key="4">
    <source>
        <dbReference type="ARBA" id="ARBA00022692"/>
    </source>
</evidence>
<evidence type="ECO:0000256" key="1">
    <source>
        <dbReference type="ARBA" id="ARBA00004141"/>
    </source>
</evidence>
<dbReference type="GO" id="GO:0031969">
    <property type="term" value="C:chloroplast membrane"/>
    <property type="evidence" value="ECO:0007669"/>
    <property type="project" value="UniProtKB-SubCell"/>
</dbReference>
<keyword evidence="5 9" id="KW-0547">Nucleotide-binding</keyword>
<feature type="transmembrane region" description="Helical" evidence="9">
    <location>
        <begin position="378"/>
        <end position="397"/>
    </location>
</feature>
<protein>
    <recommendedName>
        <fullName evidence="9">ADP,ATP carrier protein</fullName>
    </recommendedName>
</protein>
<keyword evidence="9" id="KW-0934">Plastid</keyword>
<dbReference type="PANTHER" id="PTHR31187:SF1">
    <property type="entry name" value="ADP,ATP CARRIER PROTEIN 1"/>
    <property type="match status" value="1"/>
</dbReference>
<dbReference type="AlphaFoldDB" id="A0A7S3UAQ2"/>
<evidence type="ECO:0000256" key="2">
    <source>
        <dbReference type="ARBA" id="ARBA00007127"/>
    </source>
</evidence>
<evidence type="ECO:0000256" key="5">
    <source>
        <dbReference type="ARBA" id="ARBA00022741"/>
    </source>
</evidence>
<feature type="transmembrane region" description="Helical" evidence="9">
    <location>
        <begin position="48"/>
        <end position="68"/>
    </location>
</feature>
<accession>A0A7S3UAQ2</accession>
<evidence type="ECO:0000256" key="7">
    <source>
        <dbReference type="ARBA" id="ARBA00022989"/>
    </source>
</evidence>
<evidence type="ECO:0000256" key="8">
    <source>
        <dbReference type="ARBA" id="ARBA00023136"/>
    </source>
</evidence>
<gene>
    <name evidence="10" type="ORF">PSAL00342_LOCUS2305</name>
</gene>
<comment type="subcellular location">
    <subcellularLocation>
        <location evidence="1">Membrane</location>
        <topology evidence="1">Multi-pass membrane protein</topology>
    </subcellularLocation>
    <subcellularLocation>
        <location evidence="9">Plastid</location>
        <location evidence="9">Chloroplast membrane</location>
        <topology evidence="9">Multi-pass membrane protein</topology>
    </subcellularLocation>
</comment>
<keyword evidence="6 9" id="KW-0067">ATP-binding</keyword>